<organism evidence="17 18">
    <name type="scientific">Tetrahymena thermophila (strain SB210)</name>
    <dbReference type="NCBI Taxonomy" id="312017"/>
    <lineage>
        <taxon>Eukaryota</taxon>
        <taxon>Sar</taxon>
        <taxon>Alveolata</taxon>
        <taxon>Ciliophora</taxon>
        <taxon>Intramacronucleata</taxon>
        <taxon>Oligohymenophorea</taxon>
        <taxon>Hymenostomatida</taxon>
        <taxon>Tetrahymenina</taxon>
        <taxon>Tetrahymenidae</taxon>
        <taxon>Tetrahymena</taxon>
    </lineage>
</organism>
<dbReference type="PANTHER" id="PTHR11817">
    <property type="entry name" value="PYRUVATE KINASE"/>
    <property type="match status" value="1"/>
</dbReference>
<accession>I7LUC0</accession>
<comment type="cofactor">
    <cofactor evidence="2">
        <name>K(+)</name>
        <dbReference type="ChEBI" id="CHEBI:29103"/>
    </cofactor>
</comment>
<dbReference type="EC" id="2.7.1.40" evidence="5 14"/>
<dbReference type="PROSITE" id="PS00110">
    <property type="entry name" value="PYRUVATE_KINASE"/>
    <property type="match status" value="1"/>
</dbReference>
<evidence type="ECO:0000256" key="6">
    <source>
        <dbReference type="ARBA" id="ARBA00022679"/>
    </source>
</evidence>
<dbReference type="InterPro" id="IPR015806">
    <property type="entry name" value="Pyrv_Knase_insert_dom_sf"/>
</dbReference>
<dbReference type="InterPro" id="IPR011037">
    <property type="entry name" value="Pyrv_Knase-like_insert_dom_sf"/>
</dbReference>
<keyword evidence="10" id="KW-0067">ATP-binding</keyword>
<keyword evidence="18" id="KW-1185">Reference proteome</keyword>
<dbReference type="AlphaFoldDB" id="I7LUC0"/>
<dbReference type="GO" id="GO:0030955">
    <property type="term" value="F:potassium ion binding"/>
    <property type="evidence" value="ECO:0007669"/>
    <property type="project" value="InterPro"/>
</dbReference>
<dbReference type="FunCoup" id="I7LUC0">
    <property type="interactions" value="69"/>
</dbReference>
<evidence type="ECO:0000259" key="15">
    <source>
        <dbReference type="Pfam" id="PF00224"/>
    </source>
</evidence>
<dbReference type="InterPro" id="IPR036918">
    <property type="entry name" value="Pyrv_Knase_C_sf"/>
</dbReference>
<comment type="cofactor">
    <cofactor evidence="1">
        <name>Mg(2+)</name>
        <dbReference type="ChEBI" id="CHEBI:18420"/>
    </cofactor>
</comment>
<name>I7LUC0_TETTS</name>
<dbReference type="NCBIfam" id="NF004491">
    <property type="entry name" value="PRK05826.1"/>
    <property type="match status" value="1"/>
</dbReference>
<dbReference type="FunFam" id="3.20.20.60:FF:000025">
    <property type="entry name" value="Pyruvate kinase"/>
    <property type="match status" value="1"/>
</dbReference>
<dbReference type="KEGG" id="tet:TTHERM_00145990"/>
<gene>
    <name evidence="17" type="ORF">TTHERM_00145990</name>
</gene>
<evidence type="ECO:0000256" key="13">
    <source>
        <dbReference type="ARBA" id="ARBA00023317"/>
    </source>
</evidence>
<evidence type="ECO:0000256" key="11">
    <source>
        <dbReference type="ARBA" id="ARBA00022842"/>
    </source>
</evidence>
<evidence type="ECO:0000256" key="2">
    <source>
        <dbReference type="ARBA" id="ARBA00001958"/>
    </source>
</evidence>
<evidence type="ECO:0000256" key="1">
    <source>
        <dbReference type="ARBA" id="ARBA00001946"/>
    </source>
</evidence>
<dbReference type="OrthoDB" id="108365at2759"/>
<dbReference type="EMBL" id="GG662793">
    <property type="protein sequence ID" value="EAR90993.2"/>
    <property type="molecule type" value="Genomic_DNA"/>
</dbReference>
<dbReference type="InterPro" id="IPR015813">
    <property type="entry name" value="Pyrv/PenolPyrv_kinase-like_dom"/>
</dbReference>
<dbReference type="SUPFAM" id="SSF51621">
    <property type="entry name" value="Phosphoenolpyruvate/pyruvate domain"/>
    <property type="match status" value="1"/>
</dbReference>
<evidence type="ECO:0000256" key="10">
    <source>
        <dbReference type="ARBA" id="ARBA00022840"/>
    </source>
</evidence>
<dbReference type="Gene3D" id="3.20.20.60">
    <property type="entry name" value="Phosphoenolpyruvate-binding domains"/>
    <property type="match status" value="1"/>
</dbReference>
<dbReference type="Pfam" id="PF02887">
    <property type="entry name" value="PK_C"/>
    <property type="match status" value="1"/>
</dbReference>
<keyword evidence="8" id="KW-0547">Nucleotide-binding</keyword>
<keyword evidence="12 14" id="KW-0324">Glycolysis</keyword>
<keyword evidence="6 14" id="KW-0808">Transferase</keyword>
<sequence length="583" mass="65728">MSQILRYQGKLIQYRKIQFTIKNLQYLYQSECLKITISQNINQVNLYYVYSELSKQIQTQNQIYISKQLKVIANHNTIFKIAKADQRMNTFGQNFNLNKVLKETDYSKRKTKIVCTLGPQSSSVEMICKLLDSGMNVARITYCHGLKQFYETVISNLKQAFKLRKSIQCSIMLDTRGPDIRTSLLKDKKPIEIKKGQKLKIMDEQPEYEGDEQGIGCSIALSKLVQVGQHVLLSDNTIYSHVVEVNESDIVVQFENEGILNEVKNVRLPGVKIDLPTISEEDEDFIISQGLEKGVDFIAVSFVRSGEDIEYVRDLLSPRGEHIKIIAKIENIEGMENFEDILKSSDGIMVARGDLGMVIPAQKVFVAQKWMIDRCLEVGKPVITATQMMESMVKNPRPTRAEASDVANAVLDGTDAVMLSTETSVGQYPCECVEITSQIAREAEMCYNNADNFFKRTKLIREISDTESMATSAVQMSFDLKAPIIVVFTMYGEMARLISKYRPTAHVIVVSNEPGTIKALTLSHGIISLKVPSFQGIEKLIDYAINRAKELNLCKKGNKVIVVMGSEEEDQDQSDILKVKTVS</sequence>
<evidence type="ECO:0000256" key="7">
    <source>
        <dbReference type="ARBA" id="ARBA00022723"/>
    </source>
</evidence>
<keyword evidence="13 17" id="KW-0670">Pyruvate</keyword>
<dbReference type="GO" id="GO:0005524">
    <property type="term" value="F:ATP binding"/>
    <property type="evidence" value="ECO:0007669"/>
    <property type="project" value="UniProtKB-KW"/>
</dbReference>
<dbReference type="SUPFAM" id="SSF50800">
    <property type="entry name" value="PK beta-barrel domain-like"/>
    <property type="match status" value="1"/>
</dbReference>
<reference evidence="18" key="1">
    <citation type="journal article" date="2006" name="PLoS Biol.">
        <title>Macronuclear genome sequence of the ciliate Tetrahymena thermophila, a model eukaryote.</title>
        <authorList>
            <person name="Eisen J.A."/>
            <person name="Coyne R.S."/>
            <person name="Wu M."/>
            <person name="Wu D."/>
            <person name="Thiagarajan M."/>
            <person name="Wortman J.R."/>
            <person name="Badger J.H."/>
            <person name="Ren Q."/>
            <person name="Amedeo P."/>
            <person name="Jones K.M."/>
            <person name="Tallon L.J."/>
            <person name="Delcher A.L."/>
            <person name="Salzberg S.L."/>
            <person name="Silva J.C."/>
            <person name="Haas B.J."/>
            <person name="Majoros W.H."/>
            <person name="Farzad M."/>
            <person name="Carlton J.M."/>
            <person name="Smith R.K. Jr."/>
            <person name="Garg J."/>
            <person name="Pearlman R.E."/>
            <person name="Karrer K.M."/>
            <person name="Sun L."/>
            <person name="Manning G."/>
            <person name="Elde N.C."/>
            <person name="Turkewitz A.P."/>
            <person name="Asai D.J."/>
            <person name="Wilkes D.E."/>
            <person name="Wang Y."/>
            <person name="Cai H."/>
            <person name="Collins K."/>
            <person name="Stewart B.A."/>
            <person name="Lee S.R."/>
            <person name="Wilamowska K."/>
            <person name="Weinberg Z."/>
            <person name="Ruzzo W.L."/>
            <person name="Wloga D."/>
            <person name="Gaertig J."/>
            <person name="Frankel J."/>
            <person name="Tsao C.-C."/>
            <person name="Gorovsky M.A."/>
            <person name="Keeling P.J."/>
            <person name="Waller R.F."/>
            <person name="Patron N.J."/>
            <person name="Cherry J.M."/>
            <person name="Stover N.A."/>
            <person name="Krieger C.J."/>
            <person name="del Toro C."/>
            <person name="Ryder H.F."/>
            <person name="Williamson S.C."/>
            <person name="Barbeau R.A."/>
            <person name="Hamilton E.P."/>
            <person name="Orias E."/>
        </authorList>
    </citation>
    <scope>NUCLEOTIDE SEQUENCE [LARGE SCALE GENOMIC DNA]</scope>
    <source>
        <strain evidence="18">SB210</strain>
    </source>
</reference>
<evidence type="ECO:0000256" key="9">
    <source>
        <dbReference type="ARBA" id="ARBA00022777"/>
    </source>
</evidence>
<comment type="catalytic activity">
    <reaction evidence="14">
        <text>pyruvate + ATP = phosphoenolpyruvate + ADP + H(+)</text>
        <dbReference type="Rhea" id="RHEA:18157"/>
        <dbReference type="ChEBI" id="CHEBI:15361"/>
        <dbReference type="ChEBI" id="CHEBI:15378"/>
        <dbReference type="ChEBI" id="CHEBI:30616"/>
        <dbReference type="ChEBI" id="CHEBI:58702"/>
        <dbReference type="ChEBI" id="CHEBI:456216"/>
        <dbReference type="EC" id="2.7.1.40"/>
    </reaction>
</comment>
<keyword evidence="7" id="KW-0479">Metal-binding</keyword>
<dbReference type="UniPathway" id="UPA00109">
    <property type="reaction ID" value="UER00188"/>
</dbReference>
<dbReference type="NCBIfam" id="TIGR01064">
    <property type="entry name" value="pyruv_kin"/>
    <property type="match status" value="1"/>
</dbReference>
<dbReference type="InterPro" id="IPR018209">
    <property type="entry name" value="Pyrv_Knase_AS"/>
</dbReference>
<evidence type="ECO:0000313" key="17">
    <source>
        <dbReference type="EMBL" id="EAR90993.2"/>
    </source>
</evidence>
<evidence type="ECO:0000256" key="5">
    <source>
        <dbReference type="ARBA" id="ARBA00012142"/>
    </source>
</evidence>
<dbReference type="Gene3D" id="3.40.1380.20">
    <property type="entry name" value="Pyruvate kinase, C-terminal domain"/>
    <property type="match status" value="1"/>
</dbReference>
<dbReference type="Proteomes" id="UP000009168">
    <property type="component" value="Unassembled WGS sequence"/>
</dbReference>
<dbReference type="SUPFAM" id="SSF52935">
    <property type="entry name" value="PK C-terminal domain-like"/>
    <property type="match status" value="1"/>
</dbReference>
<dbReference type="Pfam" id="PF00224">
    <property type="entry name" value="PK"/>
    <property type="match status" value="1"/>
</dbReference>
<dbReference type="STRING" id="312017.I7LUC0"/>
<keyword evidence="9 14" id="KW-0418">Kinase</keyword>
<dbReference type="InterPro" id="IPR001697">
    <property type="entry name" value="Pyr_Knase"/>
</dbReference>
<evidence type="ECO:0000259" key="16">
    <source>
        <dbReference type="Pfam" id="PF02887"/>
    </source>
</evidence>
<feature type="domain" description="Pyruvate kinase barrel" evidence="15">
    <location>
        <begin position="109"/>
        <end position="433"/>
    </location>
</feature>
<dbReference type="InterPro" id="IPR015795">
    <property type="entry name" value="Pyrv_Knase_C"/>
</dbReference>
<dbReference type="InterPro" id="IPR015793">
    <property type="entry name" value="Pyrv_Knase_brl"/>
</dbReference>
<evidence type="ECO:0000256" key="8">
    <source>
        <dbReference type="ARBA" id="ARBA00022741"/>
    </source>
</evidence>
<evidence type="ECO:0000256" key="14">
    <source>
        <dbReference type="RuleBase" id="RU000504"/>
    </source>
</evidence>
<dbReference type="InParanoid" id="I7LUC0"/>
<keyword evidence="11 14" id="KW-0460">Magnesium</keyword>
<feature type="domain" description="Pyruvate kinase C-terminal" evidence="16">
    <location>
        <begin position="467"/>
        <end position="579"/>
    </location>
</feature>
<evidence type="ECO:0000313" key="18">
    <source>
        <dbReference type="Proteomes" id="UP000009168"/>
    </source>
</evidence>
<proteinExistence type="inferred from homology"/>
<protein>
    <recommendedName>
        <fullName evidence="5 14">Pyruvate kinase</fullName>
        <ecNumber evidence="5 14">2.7.1.40</ecNumber>
    </recommendedName>
</protein>
<comment type="pathway">
    <text evidence="3 14">Carbohydrate degradation; glycolysis; pyruvate from D-glyceraldehyde 3-phosphate: step 5/5.</text>
</comment>
<comment type="similarity">
    <text evidence="4 14">Belongs to the pyruvate kinase family.</text>
</comment>
<dbReference type="PRINTS" id="PR01050">
    <property type="entry name" value="PYRUVTKNASE"/>
</dbReference>
<dbReference type="Gene3D" id="2.40.33.10">
    <property type="entry name" value="PK beta-barrel domain-like"/>
    <property type="match status" value="1"/>
</dbReference>
<evidence type="ECO:0000256" key="4">
    <source>
        <dbReference type="ARBA" id="ARBA00008663"/>
    </source>
</evidence>
<dbReference type="GO" id="GO:0004743">
    <property type="term" value="F:pyruvate kinase activity"/>
    <property type="evidence" value="ECO:0007669"/>
    <property type="project" value="UniProtKB-EC"/>
</dbReference>
<dbReference type="InterPro" id="IPR040442">
    <property type="entry name" value="Pyrv_kinase-like_dom_sf"/>
</dbReference>
<dbReference type="GeneID" id="7839550"/>
<evidence type="ECO:0000256" key="12">
    <source>
        <dbReference type="ARBA" id="ARBA00023152"/>
    </source>
</evidence>
<dbReference type="GO" id="GO:0016301">
    <property type="term" value="F:kinase activity"/>
    <property type="evidence" value="ECO:0007669"/>
    <property type="project" value="UniProtKB-KW"/>
</dbReference>
<dbReference type="RefSeq" id="XP_001011238.2">
    <property type="nucleotide sequence ID" value="XM_001011238.2"/>
</dbReference>
<evidence type="ECO:0000256" key="3">
    <source>
        <dbReference type="ARBA" id="ARBA00004997"/>
    </source>
</evidence>
<dbReference type="GO" id="GO:0000287">
    <property type="term" value="F:magnesium ion binding"/>
    <property type="evidence" value="ECO:0007669"/>
    <property type="project" value="InterPro"/>
</dbReference>